<dbReference type="EMBL" id="OV651833">
    <property type="protein sequence ID" value="CAH1107460.1"/>
    <property type="molecule type" value="Genomic_DNA"/>
</dbReference>
<feature type="compositionally biased region" description="Low complexity" evidence="1">
    <location>
        <begin position="50"/>
        <end position="65"/>
    </location>
</feature>
<dbReference type="PANTHER" id="PTHR10773">
    <property type="entry name" value="DNA-DIRECTED RNA POLYMERASES I, II, AND III SUBUNIT RPABC2"/>
    <property type="match status" value="1"/>
</dbReference>
<name>A0A9P0CWF7_9CUCU</name>
<evidence type="ECO:0000256" key="1">
    <source>
        <dbReference type="SAM" id="MobiDB-lite"/>
    </source>
</evidence>
<protein>
    <submittedName>
        <fullName evidence="2">Uncharacterized protein</fullName>
    </submittedName>
</protein>
<dbReference type="Proteomes" id="UP001153636">
    <property type="component" value="Chromosome 21"/>
</dbReference>
<organism evidence="2 3">
    <name type="scientific">Psylliodes chrysocephalus</name>
    <dbReference type="NCBI Taxonomy" id="3402493"/>
    <lineage>
        <taxon>Eukaryota</taxon>
        <taxon>Metazoa</taxon>
        <taxon>Ecdysozoa</taxon>
        <taxon>Arthropoda</taxon>
        <taxon>Hexapoda</taxon>
        <taxon>Insecta</taxon>
        <taxon>Pterygota</taxon>
        <taxon>Neoptera</taxon>
        <taxon>Endopterygota</taxon>
        <taxon>Coleoptera</taxon>
        <taxon>Polyphaga</taxon>
        <taxon>Cucujiformia</taxon>
        <taxon>Chrysomeloidea</taxon>
        <taxon>Chrysomelidae</taxon>
        <taxon>Galerucinae</taxon>
        <taxon>Alticini</taxon>
        <taxon>Psylliodes</taxon>
    </lineage>
</organism>
<evidence type="ECO:0000313" key="2">
    <source>
        <dbReference type="EMBL" id="CAH1107460.1"/>
    </source>
</evidence>
<dbReference type="AlphaFoldDB" id="A0A9P0CWF7"/>
<proteinExistence type="predicted"/>
<reference evidence="2" key="1">
    <citation type="submission" date="2022-01" db="EMBL/GenBank/DDBJ databases">
        <authorList>
            <person name="King R."/>
        </authorList>
    </citation>
    <scope>NUCLEOTIDE SEQUENCE</scope>
</reference>
<dbReference type="PANTHER" id="PTHR10773:SF19">
    <property type="match status" value="1"/>
</dbReference>
<evidence type="ECO:0000313" key="3">
    <source>
        <dbReference type="Proteomes" id="UP001153636"/>
    </source>
</evidence>
<dbReference type="OrthoDB" id="6771619at2759"/>
<accession>A0A9P0CWF7</accession>
<feature type="compositionally biased region" description="Low complexity" evidence="1">
    <location>
        <begin position="170"/>
        <end position="186"/>
    </location>
</feature>
<feature type="region of interest" description="Disordered" evidence="1">
    <location>
        <begin position="169"/>
        <end position="195"/>
    </location>
</feature>
<gene>
    <name evidence="2" type="ORF">PSYICH_LOCUS8038</name>
</gene>
<feature type="compositionally biased region" description="Basic and acidic residues" evidence="1">
    <location>
        <begin position="118"/>
        <end position="134"/>
    </location>
</feature>
<sequence>MKTQWRMSVEIDESYLSTLRNTIGATSWSAVTRKARDEKSEGKDKKLETSVSGSSVSNVQSNSVSRKTPRISLPVTDNSKKDQLIQDEDDQNESDLGENDPTSDEDEKPSISGVTSLKEVKKEDENEDENKFVEDLNLDENQDDILPETVAGPSCIRRLSECTVDEPFADSGSDYLPSDSSSASPTHDSENHRVPSPVVYDIEGTARRERKRRLVAKPELWKKNKMKLLRVAGKEYVNRKGAIVTAKSPGIVNCNNCRYKCSINIPRDRQIIICKEYWEMADSTKQKIFICSLVEEKNIDRERNRNDRKKTRKHSRYYHLLSASNKRVRVCQKYFCATFAFSFQVVETALKYRGDSGVYVGFDHRKERPAPNVTSAEQVRHIKTHIDMFPRMASHYCRRDTKRQYLASDLNISVIYCLYCSNYCLQNNVPSVKYNVFRSVFNSYDPPLSFYKPKKDQCVTCNVYTSATDKTELQSQWEAHKAKEKSGMEMKAADKQKAVDNKGETFRAITFDLQSILNVPYAGDSQIFYRRKLSELASKIMVNTTCDTDGNQVKWLQIKWLRFIKTNPSTIFFKYDVKSNDFLKLNIRDVGTKRTRTRKQYENVYDVSLEQQYTSLLPISNAKKHDLLCLLREKVIPGDYKNFVEMLPTAVEAIDIVPSESDYETD</sequence>
<feature type="compositionally biased region" description="Acidic residues" evidence="1">
    <location>
        <begin position="85"/>
        <end position="107"/>
    </location>
</feature>
<feature type="region of interest" description="Disordered" evidence="1">
    <location>
        <begin position="26"/>
        <end position="140"/>
    </location>
</feature>
<feature type="compositionally biased region" description="Basic and acidic residues" evidence="1">
    <location>
        <begin position="34"/>
        <end position="48"/>
    </location>
</feature>
<keyword evidence="3" id="KW-1185">Reference proteome</keyword>